<proteinExistence type="predicted"/>
<accession>A0A179G478</accession>
<feature type="compositionally biased region" description="Polar residues" evidence="1">
    <location>
        <begin position="9"/>
        <end position="34"/>
    </location>
</feature>
<dbReference type="EMBL" id="LSBJ02000001">
    <property type="protein sequence ID" value="OAQ72171.1"/>
    <property type="molecule type" value="Genomic_DNA"/>
</dbReference>
<feature type="compositionally biased region" description="Polar residues" evidence="1">
    <location>
        <begin position="660"/>
        <end position="669"/>
    </location>
</feature>
<feature type="compositionally biased region" description="Basic and acidic residues" evidence="1">
    <location>
        <begin position="723"/>
        <end position="733"/>
    </location>
</feature>
<protein>
    <submittedName>
        <fullName evidence="2">Uncharacterized protein</fullName>
    </submittedName>
</protein>
<dbReference type="OrthoDB" id="4156126at2759"/>
<evidence type="ECO:0000256" key="1">
    <source>
        <dbReference type="SAM" id="MobiDB-lite"/>
    </source>
</evidence>
<dbReference type="RefSeq" id="XP_018148254.1">
    <property type="nucleotide sequence ID" value="XM_018280280.1"/>
</dbReference>
<feature type="compositionally biased region" description="Basic and acidic residues" evidence="1">
    <location>
        <begin position="802"/>
        <end position="811"/>
    </location>
</feature>
<name>A0A179G478_METCM</name>
<dbReference type="AlphaFoldDB" id="A0A179G478"/>
<dbReference type="GeneID" id="28844274"/>
<feature type="region of interest" description="Disordered" evidence="1">
    <location>
        <begin position="597"/>
        <end position="745"/>
    </location>
</feature>
<comment type="caution">
    <text evidence="2">The sequence shown here is derived from an EMBL/GenBank/DDBJ whole genome shotgun (WGS) entry which is preliminary data.</text>
</comment>
<feature type="compositionally biased region" description="Basic and acidic residues" evidence="1">
    <location>
        <begin position="423"/>
        <end position="434"/>
    </location>
</feature>
<reference evidence="2 3" key="1">
    <citation type="journal article" date="2016" name="PLoS Pathog.">
        <title>Biosynthesis of antibiotic leucinostatins in bio-control fungus Purpureocillium lilacinum and their inhibition on phytophthora revealed by genome mining.</title>
        <authorList>
            <person name="Wang G."/>
            <person name="Liu Z."/>
            <person name="Lin R."/>
            <person name="Li E."/>
            <person name="Mao Z."/>
            <person name="Ling J."/>
            <person name="Yang Y."/>
            <person name="Yin W.B."/>
            <person name="Xie B."/>
        </authorList>
    </citation>
    <scope>NUCLEOTIDE SEQUENCE [LARGE SCALE GENOMIC DNA]</scope>
    <source>
        <strain evidence="2">170</strain>
    </source>
</reference>
<feature type="region of interest" description="Disordered" evidence="1">
    <location>
        <begin position="481"/>
        <end position="516"/>
    </location>
</feature>
<feature type="region of interest" description="Disordered" evidence="1">
    <location>
        <begin position="1"/>
        <end position="40"/>
    </location>
</feature>
<feature type="region of interest" description="Disordered" evidence="1">
    <location>
        <begin position="793"/>
        <end position="878"/>
    </location>
</feature>
<evidence type="ECO:0000313" key="2">
    <source>
        <dbReference type="EMBL" id="OAQ72171.1"/>
    </source>
</evidence>
<gene>
    <name evidence="2" type="ORF">VFPPC_00208</name>
</gene>
<feature type="compositionally biased region" description="Low complexity" evidence="1">
    <location>
        <begin position="282"/>
        <end position="294"/>
    </location>
</feature>
<feature type="compositionally biased region" description="Polar residues" evidence="1">
    <location>
        <begin position="851"/>
        <end position="874"/>
    </location>
</feature>
<feature type="compositionally biased region" description="Basic and acidic residues" evidence="1">
    <location>
        <begin position="597"/>
        <end position="609"/>
    </location>
</feature>
<evidence type="ECO:0000313" key="3">
    <source>
        <dbReference type="Proteomes" id="UP000078397"/>
    </source>
</evidence>
<feature type="compositionally biased region" description="Low complexity" evidence="1">
    <location>
        <begin position="173"/>
        <end position="190"/>
    </location>
</feature>
<feature type="compositionally biased region" description="Basic and acidic residues" evidence="1">
    <location>
        <begin position="302"/>
        <end position="313"/>
    </location>
</feature>
<feature type="region of interest" description="Disordered" evidence="1">
    <location>
        <begin position="155"/>
        <end position="213"/>
    </location>
</feature>
<organism evidence="2 3">
    <name type="scientific">Pochonia chlamydosporia 170</name>
    <dbReference type="NCBI Taxonomy" id="1380566"/>
    <lineage>
        <taxon>Eukaryota</taxon>
        <taxon>Fungi</taxon>
        <taxon>Dikarya</taxon>
        <taxon>Ascomycota</taxon>
        <taxon>Pezizomycotina</taxon>
        <taxon>Sordariomycetes</taxon>
        <taxon>Hypocreomycetidae</taxon>
        <taxon>Hypocreales</taxon>
        <taxon>Clavicipitaceae</taxon>
        <taxon>Pochonia</taxon>
    </lineage>
</organism>
<feature type="region of interest" description="Disordered" evidence="1">
    <location>
        <begin position="375"/>
        <end position="440"/>
    </location>
</feature>
<feature type="compositionally biased region" description="Polar residues" evidence="1">
    <location>
        <begin position="159"/>
        <end position="168"/>
    </location>
</feature>
<feature type="compositionally biased region" description="Polar residues" evidence="1">
    <location>
        <begin position="481"/>
        <end position="491"/>
    </location>
</feature>
<keyword evidence="3" id="KW-1185">Reference proteome</keyword>
<dbReference type="STRING" id="1380566.A0A179G478"/>
<feature type="compositionally biased region" description="Polar residues" evidence="1">
    <location>
        <begin position="812"/>
        <end position="830"/>
    </location>
</feature>
<sequence length="978" mass="108378">MDVAKSRLKTASNGSLHSTYTSYGSHYPSSTTPRGQIPPRRRALRNVNPNSILPPSPGPLASMLKTTTETGDNSVFSIQPSATPTAYHQLPRSRLDMFDGTTPPRYTPRKGDNFYYTDDHRQFRSYRDTTSEIISLYGYDNQAFYMTPGSPMLDDNSHRSYSITTNGSRKLPSQKSSGTLQSHSSGSGLLRPRSPFPYPTRLKRPGVRPASPALAENGCIDYSRMIELDHVSQRTVHGSYRAAYNNWPRRQPPLSLRPDYNRSTASLPSRASPGPFYLAKVSQRSRTPSSSHSATSRHGRFERHARITNDRSGRSPSLTSIVDMYRRPSTAKGTRPPPQMAGSFYYDYSEDFDKPVVPQHDVKDQVLVESPQLLADSGQNGGEHVVKPKDSHRLSNHEDGVEIAHPLRLPNPDYGAANSEGLDPEHKPEEDTTKSSEANDTELSNLIASERVFGSASPDSEPPKDVVELPATNEPEILCINQTEPSDSSGYQPPGRAVENPESDCHVGTSSRRSGSGLARCTLDPTLPDFASIFSAFNQLGKSPCFKAAEISASRIPGHSDTDSIASLGYNVSHQRHRRNVAAVRVSTTSLHDECGHLQDDSTQKHELDILSPEPISPARGLKVKNSIPQLMKALPPLPSGIMDTQSQDQQQFEREVDQFSDQGQQDRSGLQDEAQGSEAAHETNLTTQEQKQAPPEKQVSPPKFKVRVKASYSPLIGSDSFKNAEMRGRKPNEPQYPIAQAKPRLKLKLSRSQIGQGRQGTGQPFSKLNRLKQCNSLADLVLYTNAKPRAGQLLGDEDNARDDSQSDRHVQSTANAQGVENNNGDNSPQPSDPFNIPYPCSPRDEVGNKRSLSSSNKDTLVQRPSCSSDTSPCRENGLRKKMSIFRLRIAESFTANPSKKCKKSQQLVHSDSHISIDMTTKGSETNFNNIDNNSPRYSSNTRSDWMTNRVRRWALDAKRALRSYVRRTLDRSSRWSE</sequence>
<dbReference type="KEGG" id="pchm:VFPPC_00208"/>
<feature type="compositionally biased region" description="Basic and acidic residues" evidence="1">
    <location>
        <begin position="384"/>
        <end position="402"/>
    </location>
</feature>
<feature type="region of interest" description="Disordered" evidence="1">
    <location>
        <begin position="245"/>
        <end position="319"/>
    </location>
</feature>
<dbReference type="Proteomes" id="UP000078397">
    <property type="component" value="Unassembled WGS sequence"/>
</dbReference>